<name>A0A6J4IF83_9ACTN</name>
<proteinExistence type="predicted"/>
<feature type="compositionally biased region" description="Basic residues" evidence="1">
    <location>
        <begin position="188"/>
        <end position="206"/>
    </location>
</feature>
<feature type="region of interest" description="Disordered" evidence="1">
    <location>
        <begin position="147"/>
        <end position="243"/>
    </location>
</feature>
<feature type="non-terminal residue" evidence="2">
    <location>
        <position position="243"/>
    </location>
</feature>
<keyword evidence="2" id="KW-0315">Glutamine amidotransferase</keyword>
<gene>
    <name evidence="2" type="ORF">AVDCRST_MAG41-1832</name>
</gene>
<dbReference type="GO" id="GO:0016740">
    <property type="term" value="F:transferase activity"/>
    <property type="evidence" value="ECO:0007669"/>
    <property type="project" value="UniProtKB-KW"/>
</dbReference>
<keyword evidence="2" id="KW-0808">Transferase</keyword>
<feature type="compositionally biased region" description="Basic residues" evidence="1">
    <location>
        <begin position="50"/>
        <end position="62"/>
    </location>
</feature>
<evidence type="ECO:0000256" key="1">
    <source>
        <dbReference type="SAM" id="MobiDB-lite"/>
    </source>
</evidence>
<protein>
    <submittedName>
        <fullName evidence="2">Glutamine amidotransferase, class I</fullName>
    </submittedName>
</protein>
<accession>A0A6J4IF83</accession>
<reference evidence="2" key="1">
    <citation type="submission" date="2020-02" db="EMBL/GenBank/DDBJ databases">
        <authorList>
            <person name="Meier V. D."/>
        </authorList>
    </citation>
    <scope>NUCLEOTIDE SEQUENCE</scope>
    <source>
        <strain evidence="2">AVDCRST_MAG41</strain>
    </source>
</reference>
<feature type="region of interest" description="Disordered" evidence="1">
    <location>
        <begin position="1"/>
        <end position="134"/>
    </location>
</feature>
<feature type="non-terminal residue" evidence="2">
    <location>
        <position position="1"/>
    </location>
</feature>
<sequence length="243" mass="25716">ATADRPRRRAHRLHRGRPARRLAARRRAPARPPPRHRPARPGVVLGRRGDGRRHGRVRRRRAPVAARGAGPAAGRGRRRGAHARGVPGRAAARRGARRAGPAGRRGPGDRPRPGRQAGHGRGRPAVRAGAVHPGRAAVALRLGDRAAGRRDAAGVLDPLPAPGVPGRGGRLGHPVPHRDRPGDGPPVGRRRRRPARPRVRLGRAGRARPVGPGAGARRPRGRLAAVRAAVRRAGPSPGVRPPL</sequence>
<feature type="compositionally biased region" description="Low complexity" evidence="1">
    <location>
        <begin position="222"/>
        <end position="235"/>
    </location>
</feature>
<dbReference type="AlphaFoldDB" id="A0A6J4IF83"/>
<feature type="compositionally biased region" description="Low complexity" evidence="1">
    <location>
        <begin position="63"/>
        <end position="74"/>
    </location>
</feature>
<organism evidence="2">
    <name type="scientific">uncultured Mycobacteriales bacterium</name>
    <dbReference type="NCBI Taxonomy" id="581187"/>
    <lineage>
        <taxon>Bacteria</taxon>
        <taxon>Bacillati</taxon>
        <taxon>Actinomycetota</taxon>
        <taxon>Actinomycetes</taxon>
        <taxon>Mycobacteriales</taxon>
        <taxon>environmental samples</taxon>
    </lineage>
</organism>
<evidence type="ECO:0000313" key="2">
    <source>
        <dbReference type="EMBL" id="CAA9248755.1"/>
    </source>
</evidence>
<feature type="compositionally biased region" description="Basic residues" evidence="1">
    <location>
        <begin position="1"/>
        <end position="39"/>
    </location>
</feature>
<dbReference type="EMBL" id="CADCTP010000169">
    <property type="protein sequence ID" value="CAA9248755.1"/>
    <property type="molecule type" value="Genomic_DNA"/>
</dbReference>